<dbReference type="Proteomes" id="UP000799757">
    <property type="component" value="Unassembled WGS sequence"/>
</dbReference>
<dbReference type="EMBL" id="MU001863">
    <property type="protein sequence ID" value="KAF2795303.1"/>
    <property type="molecule type" value="Genomic_DNA"/>
</dbReference>
<dbReference type="AlphaFoldDB" id="A0A6A6XGX3"/>
<evidence type="ECO:0000313" key="1">
    <source>
        <dbReference type="EMBL" id="KAF2795303.1"/>
    </source>
</evidence>
<reference evidence="1" key="1">
    <citation type="journal article" date="2020" name="Stud. Mycol.">
        <title>101 Dothideomycetes genomes: a test case for predicting lifestyles and emergence of pathogens.</title>
        <authorList>
            <person name="Haridas S."/>
            <person name="Albert R."/>
            <person name="Binder M."/>
            <person name="Bloem J."/>
            <person name="Labutti K."/>
            <person name="Salamov A."/>
            <person name="Andreopoulos B."/>
            <person name="Baker S."/>
            <person name="Barry K."/>
            <person name="Bills G."/>
            <person name="Bluhm B."/>
            <person name="Cannon C."/>
            <person name="Castanera R."/>
            <person name="Culley D."/>
            <person name="Daum C."/>
            <person name="Ezra D."/>
            <person name="Gonzalez J."/>
            <person name="Henrissat B."/>
            <person name="Kuo A."/>
            <person name="Liang C."/>
            <person name="Lipzen A."/>
            <person name="Lutzoni F."/>
            <person name="Magnuson J."/>
            <person name="Mondo S."/>
            <person name="Nolan M."/>
            <person name="Ohm R."/>
            <person name="Pangilinan J."/>
            <person name="Park H.-J."/>
            <person name="Ramirez L."/>
            <person name="Alfaro M."/>
            <person name="Sun H."/>
            <person name="Tritt A."/>
            <person name="Yoshinaga Y."/>
            <person name="Zwiers L.-H."/>
            <person name="Turgeon B."/>
            <person name="Goodwin S."/>
            <person name="Spatafora J."/>
            <person name="Crous P."/>
            <person name="Grigoriev I."/>
        </authorList>
    </citation>
    <scope>NUCLEOTIDE SEQUENCE</scope>
    <source>
        <strain evidence="1">CBS 109.77</strain>
    </source>
</reference>
<sequence length="748" mass="83650">MADASKYEVVSRCLQAASGAVPGDLDDALYLIHVQSDGASHFLKESQMEGSTTVESDKISTGVKERSPVAYLYDNFDERFAFAVDEENTLRFYTYDGRWKESQLGSLPKQKLHPNSQLAACFTPTGIVVYFQDPSRKFSGVEEQGGVWKALTPLDVKTRDGTPLSVSFSEEESRLILNYIGEDKALHYLSVADSTGKFEDHTYPGTKFDKHVENFLVFRGDQSTEAYFITPSETRNSSVLHRVDGDGNSAVLGYSTDVLTITLRLHPTPPTLIMNSKFHLDAGDVGEGYDNLPDSLDSGRFTDKPDDRKFWVVKLEFVKGNPLLLIPSTTFPRTYHLAETEKQSWGTGFFFNVPESAYDVILTAGHNLIDSSGSPAKDLKVHTLVPKRTPNGIIPDVQITSIDDSSWVKVCPAYAANPVTNTNAINDWGAILLPKSRMRAGFGYNLRVGVQEMGKNIRVFDRFRGKVVDTTYKPHVEITSYRITDRVGAPLERSGDLFIEGEERLRDRQLEYGIDTEEGMSGSPVWTANRGGECVVAIHNQNQRSEGRGSRGTRLNESVLRQIFEWAAIPYASRAIKAYNSKAPRAGVYFHIRNPDTELSVIIDPTPQQVSKFDVIPAYAPPGASRTSQPLYALYHGDPAGSNCGQWVHWMQEKEVGELRPTFMNACMFQIRNKPTEKGFKIVFSRLATSEEKKNAGGVREVLVELRLDTSMISEDDLLRGDNVVEKFAIFEQYFKSTETEFNQFVLE</sequence>
<keyword evidence="2" id="KW-1185">Reference proteome</keyword>
<dbReference type="Gene3D" id="2.120.10.70">
    <property type="entry name" value="Fucose-specific lectin"/>
    <property type="match status" value="1"/>
</dbReference>
<dbReference type="Gene3D" id="2.40.10.10">
    <property type="entry name" value="Trypsin-like serine proteases"/>
    <property type="match status" value="2"/>
</dbReference>
<dbReference type="InterPro" id="IPR009003">
    <property type="entry name" value="Peptidase_S1_PA"/>
</dbReference>
<organism evidence="1 2">
    <name type="scientific">Melanomma pulvis-pyrius CBS 109.77</name>
    <dbReference type="NCBI Taxonomy" id="1314802"/>
    <lineage>
        <taxon>Eukaryota</taxon>
        <taxon>Fungi</taxon>
        <taxon>Dikarya</taxon>
        <taxon>Ascomycota</taxon>
        <taxon>Pezizomycotina</taxon>
        <taxon>Dothideomycetes</taxon>
        <taxon>Pleosporomycetidae</taxon>
        <taxon>Pleosporales</taxon>
        <taxon>Melanommataceae</taxon>
        <taxon>Melanomma</taxon>
    </lineage>
</organism>
<evidence type="ECO:0000313" key="2">
    <source>
        <dbReference type="Proteomes" id="UP000799757"/>
    </source>
</evidence>
<dbReference type="SUPFAM" id="SSF50494">
    <property type="entry name" value="Trypsin-like serine proteases"/>
    <property type="match status" value="1"/>
</dbReference>
<dbReference type="InterPro" id="IPR043504">
    <property type="entry name" value="Peptidase_S1_PA_chymotrypsin"/>
</dbReference>
<dbReference type="SUPFAM" id="SSF89372">
    <property type="entry name" value="Fucose-specific lectin"/>
    <property type="match status" value="1"/>
</dbReference>
<protein>
    <recommendedName>
        <fullName evidence="3">Serine protease</fullName>
    </recommendedName>
</protein>
<proteinExistence type="predicted"/>
<gene>
    <name evidence="1" type="ORF">K505DRAFT_374011</name>
</gene>
<dbReference type="OrthoDB" id="5367135at2759"/>
<name>A0A6A6XGX3_9PLEO</name>
<evidence type="ECO:0008006" key="3">
    <source>
        <dbReference type="Google" id="ProtNLM"/>
    </source>
</evidence>
<accession>A0A6A6XGX3</accession>